<keyword evidence="1" id="KW-0175">Coiled coil</keyword>
<sequence length="305" mass="34488">MLTIALSLIAYLFTGYAIGQIDNREYFDNTPTKELGLFRRTKRLLLFPFSYHNWSNRVAGHSINPTLRGISESHRLGAKETASERYCKIATFLWPFKLASIVIGTIEIVYFGTVRTIGSIFLVPSQGAKYLGTGIKSLEIIKRRILPASFNPFSYINDIGSCLRDIEAQRNPLLKQKENLEREIRELSETLNTWQDLLTKSKPTDQDRAQIVEVTEAVAKEMDQRRRKITDLTETINTLSDREQQLKDHVTKLAQCKKMMNLGIPIVSASGEGLIKDDAIAILTRTTVSSAQSYIAECRALLEKA</sequence>
<evidence type="ECO:0000313" key="2">
    <source>
        <dbReference type="EMBL" id="OGN07894.1"/>
    </source>
</evidence>
<organism evidence="2 3">
    <name type="scientific">Candidatus Yanofskybacteria bacterium RIFCSPHIGHO2_02_FULL_39_10</name>
    <dbReference type="NCBI Taxonomy" id="1802674"/>
    <lineage>
        <taxon>Bacteria</taxon>
        <taxon>Candidatus Yanofskyibacteriota</taxon>
    </lineage>
</organism>
<dbReference type="AlphaFoldDB" id="A0A1F8F426"/>
<protein>
    <submittedName>
        <fullName evidence="2">Uncharacterized protein</fullName>
    </submittedName>
</protein>
<feature type="coiled-coil region" evidence="1">
    <location>
        <begin position="163"/>
        <end position="197"/>
    </location>
</feature>
<dbReference type="EMBL" id="MGJO01000062">
    <property type="protein sequence ID" value="OGN07894.1"/>
    <property type="molecule type" value="Genomic_DNA"/>
</dbReference>
<comment type="caution">
    <text evidence="2">The sequence shown here is derived from an EMBL/GenBank/DDBJ whole genome shotgun (WGS) entry which is preliminary data.</text>
</comment>
<gene>
    <name evidence="2" type="ORF">A3C61_03100</name>
</gene>
<reference evidence="2 3" key="1">
    <citation type="journal article" date="2016" name="Nat. Commun.">
        <title>Thousands of microbial genomes shed light on interconnected biogeochemical processes in an aquifer system.</title>
        <authorList>
            <person name="Anantharaman K."/>
            <person name="Brown C.T."/>
            <person name="Hug L.A."/>
            <person name="Sharon I."/>
            <person name="Castelle C.J."/>
            <person name="Probst A.J."/>
            <person name="Thomas B.C."/>
            <person name="Singh A."/>
            <person name="Wilkins M.J."/>
            <person name="Karaoz U."/>
            <person name="Brodie E.L."/>
            <person name="Williams K.H."/>
            <person name="Hubbard S.S."/>
            <person name="Banfield J.F."/>
        </authorList>
    </citation>
    <scope>NUCLEOTIDE SEQUENCE [LARGE SCALE GENOMIC DNA]</scope>
</reference>
<dbReference type="Proteomes" id="UP000178908">
    <property type="component" value="Unassembled WGS sequence"/>
</dbReference>
<name>A0A1F8F426_9BACT</name>
<proteinExistence type="predicted"/>
<accession>A0A1F8F426</accession>
<evidence type="ECO:0000313" key="3">
    <source>
        <dbReference type="Proteomes" id="UP000178908"/>
    </source>
</evidence>
<evidence type="ECO:0000256" key="1">
    <source>
        <dbReference type="SAM" id="Coils"/>
    </source>
</evidence>